<feature type="transmembrane region" description="Helical" evidence="1">
    <location>
        <begin position="157"/>
        <end position="175"/>
    </location>
</feature>
<protein>
    <recommendedName>
        <fullName evidence="4">Glycosyltransferase RgtA/B/C/D-like domain-containing protein</fullName>
    </recommendedName>
</protein>
<feature type="transmembrane region" description="Helical" evidence="1">
    <location>
        <begin position="103"/>
        <end position="124"/>
    </location>
</feature>
<comment type="caution">
    <text evidence="2">The sequence shown here is derived from an EMBL/GenBank/DDBJ whole genome shotgun (WGS) entry which is preliminary data.</text>
</comment>
<dbReference type="Proteomes" id="UP000031553">
    <property type="component" value="Unassembled WGS sequence"/>
</dbReference>
<feature type="transmembrane region" description="Helical" evidence="1">
    <location>
        <begin position="361"/>
        <end position="384"/>
    </location>
</feature>
<feature type="transmembrane region" description="Helical" evidence="1">
    <location>
        <begin position="404"/>
        <end position="424"/>
    </location>
</feature>
<accession>A0A0N1F7V2</accession>
<dbReference type="EMBL" id="JUFX02000236">
    <property type="protein sequence ID" value="KPH85481.1"/>
    <property type="molecule type" value="Genomic_DNA"/>
</dbReference>
<organism evidence="2 3">
    <name type="scientific">Komagataeibacter intermedius AF2</name>
    <dbReference type="NCBI Taxonomy" id="1458464"/>
    <lineage>
        <taxon>Bacteria</taxon>
        <taxon>Pseudomonadati</taxon>
        <taxon>Pseudomonadota</taxon>
        <taxon>Alphaproteobacteria</taxon>
        <taxon>Acetobacterales</taxon>
        <taxon>Acetobacteraceae</taxon>
        <taxon>Komagataeibacter</taxon>
    </lineage>
</organism>
<evidence type="ECO:0000313" key="3">
    <source>
        <dbReference type="Proteomes" id="UP000031553"/>
    </source>
</evidence>
<feature type="transmembrane region" description="Helical" evidence="1">
    <location>
        <begin position="330"/>
        <end position="349"/>
    </location>
</feature>
<feature type="transmembrane region" description="Helical" evidence="1">
    <location>
        <begin position="131"/>
        <end position="151"/>
    </location>
</feature>
<proteinExistence type="predicted"/>
<keyword evidence="1" id="KW-0472">Membrane</keyword>
<evidence type="ECO:0000313" key="2">
    <source>
        <dbReference type="EMBL" id="KPH85481.1"/>
    </source>
</evidence>
<feature type="transmembrane region" description="Helical" evidence="1">
    <location>
        <begin position="12"/>
        <end position="32"/>
    </location>
</feature>
<reference evidence="2 3" key="1">
    <citation type="submission" date="2015-07" db="EMBL/GenBank/DDBJ databases">
        <title>Draft Genome Sequence of Komagataeibacter intermedius Strain AF2, Isolated from Kombucha Tea.</title>
        <authorList>
            <person name="Santos R.A."/>
            <person name="Berretta A.A."/>
            <person name="Barud H.S."/>
            <person name="Ribeiro S.J."/>
            <person name="Gonzalez-Garcia L.N."/>
            <person name="Zucchi T.D."/>
            <person name="Goldman G.H."/>
            <person name="Riano-Pachon D.M."/>
        </authorList>
    </citation>
    <scope>NUCLEOTIDE SEQUENCE [LARGE SCALE GENOMIC DNA]</scope>
    <source>
        <strain evidence="2 3">AF2</strain>
    </source>
</reference>
<name>A0A0N1F7V2_9PROT</name>
<evidence type="ECO:0008006" key="4">
    <source>
        <dbReference type="Google" id="ProtNLM"/>
    </source>
</evidence>
<gene>
    <name evidence="2" type="ORF">GLUCOINTEAF2_0201068</name>
</gene>
<evidence type="ECO:0000256" key="1">
    <source>
        <dbReference type="SAM" id="Phobius"/>
    </source>
</evidence>
<feature type="transmembrane region" description="Helical" evidence="1">
    <location>
        <begin position="187"/>
        <end position="206"/>
    </location>
</feature>
<feature type="transmembrane region" description="Helical" evidence="1">
    <location>
        <begin position="245"/>
        <end position="266"/>
    </location>
</feature>
<dbReference type="AlphaFoldDB" id="A0A0N1F7V2"/>
<keyword evidence="1" id="KW-0812">Transmembrane</keyword>
<sequence>MSGFIRRHALQKLSFLVVSILMSLVICYRYQIINQFSVLFGDDYDTVIEISILHHWKNVFFNGETWSSTQYFFPYLKTLGYNDGYFLFGILYSISQIFTKNPFISNDVTGIFLHIIGFCLFYIMCRTVFRFQFISSIFGAFIFVTSNNIWINSAHHIQILMIYFIPALIILFYISRENYISGNIKRSYIYSLCCSALCAACFMTGYYILWFFIFSICMLLTTIFMIACIRGNIKPVFSDMIKLCPYYCVLLSSFVIFMVPFLYVYLSKAHETGMHSWEETYAYLPHPYDLLHIGHWNGGVIFAISILNQIGQWGLGKDLVLRTPYHFSELLVGFPPVTLALAFWGAWAGTRYGTARYSRTIWLIFSVTNIIILLLCFKLGPLSLWRLVFHLVPGAKGLRVVSRFFLYETLPLCIALSLACDFLLRRRQYVLTTVLLVIVVCEQVNFSPVLGLSLNREQALYDSVPEKPAQCQTFVVADTPPAVPDSGYDLYHGNSFAMLYSELAHIPTPMGFSTFNPPDWDFSSPYNGVPGVTDIAVRAIHYASSHNFLPGLCELSITKNTASWRNLYSIP</sequence>
<feature type="transmembrane region" description="Helical" evidence="1">
    <location>
        <begin position="212"/>
        <end position="233"/>
    </location>
</feature>
<keyword evidence="1" id="KW-1133">Transmembrane helix</keyword>